<dbReference type="Proteomes" id="UP001319921">
    <property type="component" value="Chromosome"/>
</dbReference>
<dbReference type="AlphaFoldDB" id="A0AAQ4CT19"/>
<dbReference type="GO" id="GO:0005524">
    <property type="term" value="F:ATP binding"/>
    <property type="evidence" value="ECO:0007669"/>
    <property type="project" value="TreeGrafter"/>
</dbReference>
<dbReference type="PANTHER" id="PTHR43384">
    <property type="entry name" value="SEPTUM SITE-DETERMINING PROTEIN MIND HOMOLOG, CHLOROPLASTIC-RELATED"/>
    <property type="match status" value="1"/>
</dbReference>
<dbReference type="GO" id="GO:0009898">
    <property type="term" value="C:cytoplasmic side of plasma membrane"/>
    <property type="evidence" value="ECO:0007669"/>
    <property type="project" value="TreeGrafter"/>
</dbReference>
<dbReference type="GO" id="GO:0051782">
    <property type="term" value="P:negative regulation of cell division"/>
    <property type="evidence" value="ECO:0007669"/>
    <property type="project" value="TreeGrafter"/>
</dbReference>
<reference evidence="2 3" key="1">
    <citation type="journal article" date="2022" name="Microbiol. Resour. Announc.">
        <title>Complete Genome Sequence of the Hyperthermophilic and Acidophilic Archaeon Saccharolobus caldissimus Strain HS-3T.</title>
        <authorList>
            <person name="Sakai H.D."/>
            <person name="Kurosawa N."/>
        </authorList>
    </citation>
    <scope>NUCLEOTIDE SEQUENCE [LARGE SCALE GENOMIC DNA]</scope>
    <source>
        <strain evidence="2 3">JCM32116</strain>
    </source>
</reference>
<dbReference type="InterPro" id="IPR050625">
    <property type="entry name" value="ParA/MinD_ATPase"/>
</dbReference>
<protein>
    <recommendedName>
        <fullName evidence="1">CobQ/CobB/MinD/ParA nucleotide binding domain-containing protein</fullName>
    </recommendedName>
</protein>
<dbReference type="GO" id="GO:0005829">
    <property type="term" value="C:cytosol"/>
    <property type="evidence" value="ECO:0007669"/>
    <property type="project" value="TreeGrafter"/>
</dbReference>
<dbReference type="PANTHER" id="PTHR43384:SF10">
    <property type="entry name" value="ATPASE INVOLVED IN CHROMOSOME PARTITIONING, PARA_MIND FAMILY"/>
    <property type="match status" value="1"/>
</dbReference>
<proteinExistence type="predicted"/>
<keyword evidence="3" id="KW-1185">Reference proteome</keyword>
<gene>
    <name evidence="2" type="ORF">SACC_19670</name>
</gene>
<feature type="domain" description="CobQ/CobB/MinD/ParA nucleotide binding" evidence="1">
    <location>
        <begin position="36"/>
        <end position="240"/>
    </location>
</feature>
<dbReference type="Pfam" id="PF01656">
    <property type="entry name" value="CbiA"/>
    <property type="match status" value="1"/>
</dbReference>
<dbReference type="KEGG" id="scas:SACC_19670"/>
<dbReference type="GO" id="GO:0016887">
    <property type="term" value="F:ATP hydrolysis activity"/>
    <property type="evidence" value="ECO:0007669"/>
    <property type="project" value="TreeGrafter"/>
</dbReference>
<dbReference type="InterPro" id="IPR027417">
    <property type="entry name" value="P-loop_NTPase"/>
</dbReference>
<dbReference type="EMBL" id="AP025226">
    <property type="protein sequence ID" value="BDB98950.1"/>
    <property type="molecule type" value="Genomic_DNA"/>
</dbReference>
<dbReference type="Gene3D" id="3.40.50.300">
    <property type="entry name" value="P-loop containing nucleotide triphosphate hydrolases"/>
    <property type="match status" value="1"/>
</dbReference>
<organism evidence="2 3">
    <name type="scientific">Saccharolobus caldissimus</name>
    <dbReference type="NCBI Taxonomy" id="1702097"/>
    <lineage>
        <taxon>Archaea</taxon>
        <taxon>Thermoproteota</taxon>
        <taxon>Thermoprotei</taxon>
        <taxon>Sulfolobales</taxon>
        <taxon>Sulfolobaceae</taxon>
        <taxon>Saccharolobus</taxon>
    </lineage>
</organism>
<name>A0AAQ4CT19_9CREN</name>
<dbReference type="SUPFAM" id="SSF52540">
    <property type="entry name" value="P-loop containing nucleoside triphosphate hydrolases"/>
    <property type="match status" value="1"/>
</dbReference>
<evidence type="ECO:0000259" key="1">
    <source>
        <dbReference type="Pfam" id="PF01656"/>
    </source>
</evidence>
<evidence type="ECO:0000313" key="2">
    <source>
        <dbReference type="EMBL" id="BDB98950.1"/>
    </source>
</evidence>
<sequence length="270" mass="31049">MSFYSNTIKFIQLLYLKKIISIGKFYILKITDSNMIYILGVKGGIGKTTFSIYFAKHLSSLGKKVLYIDCDYLSFGSLILGHKNIGLVREIENRLPPLSRSLEYISSFYVLKLFTDPLDSSKIYRLEEKIYNAFEKIKDLDIEYIILDSTVGLMPDDIIIKSLEKLSILEKGVYLTDIGSLNATIRYAKMWSNLQYKALVVNMVPPIPEELSEAISIVKNVYPYNMFNTIAIVPFDEELYNYNPSREIQNKRLNLILLSMLNNSDNIIIN</sequence>
<dbReference type="InterPro" id="IPR002586">
    <property type="entry name" value="CobQ/CobB/MinD/ParA_Nub-bd_dom"/>
</dbReference>
<evidence type="ECO:0000313" key="3">
    <source>
        <dbReference type="Proteomes" id="UP001319921"/>
    </source>
</evidence>
<accession>A0AAQ4CT19</accession>